<keyword evidence="1" id="KW-0812">Transmembrane</keyword>
<reference evidence="3" key="2">
    <citation type="submission" date="2021-12" db="EMBL/GenBank/DDBJ databases">
        <title>Resequencing data analysis of finger millet.</title>
        <authorList>
            <person name="Hatakeyama M."/>
            <person name="Aluri S."/>
            <person name="Balachadran M.T."/>
            <person name="Sivarajan S.R."/>
            <person name="Poveda L."/>
            <person name="Shimizu-Inatsugi R."/>
            <person name="Schlapbach R."/>
            <person name="Sreeman S.M."/>
            <person name="Shimizu K.K."/>
        </authorList>
    </citation>
    <scope>NUCLEOTIDE SEQUENCE</scope>
</reference>
<feature type="domain" description="DUF4220" evidence="2">
    <location>
        <begin position="28"/>
        <end position="174"/>
    </location>
</feature>
<reference evidence="3" key="1">
    <citation type="journal article" date="2018" name="DNA Res.">
        <title>Multiple hybrid de novo genome assembly of finger millet, an orphan allotetraploid crop.</title>
        <authorList>
            <person name="Hatakeyama M."/>
            <person name="Aluri S."/>
            <person name="Balachadran M.T."/>
            <person name="Sivarajan S.R."/>
            <person name="Patrignani A."/>
            <person name="Gruter S."/>
            <person name="Poveda L."/>
            <person name="Shimizu-Inatsugi R."/>
            <person name="Baeten J."/>
            <person name="Francoijs K.J."/>
            <person name="Nataraja K.N."/>
            <person name="Reddy Y.A.N."/>
            <person name="Phadnis S."/>
            <person name="Ravikumar R.L."/>
            <person name="Schlapbach R."/>
            <person name="Sreeman S.M."/>
            <person name="Shimizu K.K."/>
        </authorList>
    </citation>
    <scope>NUCLEOTIDE SEQUENCE</scope>
</reference>
<evidence type="ECO:0000256" key="1">
    <source>
        <dbReference type="SAM" id="Phobius"/>
    </source>
</evidence>
<gene>
    <name evidence="3" type="primary">ga29992</name>
    <name evidence="3" type="ORF">PR202_ga29992</name>
</gene>
<protein>
    <recommendedName>
        <fullName evidence="2">DUF4220 domain-containing protein</fullName>
    </recommendedName>
</protein>
<dbReference type="Proteomes" id="UP001054889">
    <property type="component" value="Unassembled WGS sequence"/>
</dbReference>
<keyword evidence="1" id="KW-1133">Transmembrane helix</keyword>
<accession>A0AAV5DLE2</accession>
<name>A0AAV5DLE2_ELECO</name>
<dbReference type="EMBL" id="BQKI01000019">
    <property type="protein sequence ID" value="GJN11773.1"/>
    <property type="molecule type" value="Genomic_DNA"/>
</dbReference>
<dbReference type="AlphaFoldDB" id="A0AAV5DLE2"/>
<keyword evidence="1" id="KW-0472">Membrane</keyword>
<dbReference type="Pfam" id="PF13968">
    <property type="entry name" value="DUF4220"/>
    <property type="match status" value="1"/>
</dbReference>
<proteinExistence type="predicted"/>
<comment type="caution">
    <text evidence="3">The sequence shown here is derived from an EMBL/GenBank/DDBJ whole genome shotgun (WGS) entry which is preliminary data.</text>
</comment>
<feature type="transmembrane region" description="Helical" evidence="1">
    <location>
        <begin position="145"/>
        <end position="171"/>
    </location>
</feature>
<evidence type="ECO:0000313" key="3">
    <source>
        <dbReference type="EMBL" id="GJN11773.1"/>
    </source>
</evidence>
<evidence type="ECO:0000313" key="4">
    <source>
        <dbReference type="Proteomes" id="UP001054889"/>
    </source>
</evidence>
<feature type="transmembrane region" description="Helical" evidence="1">
    <location>
        <begin position="105"/>
        <end position="125"/>
    </location>
</feature>
<organism evidence="3 4">
    <name type="scientific">Eleusine coracana subsp. coracana</name>
    <dbReference type="NCBI Taxonomy" id="191504"/>
    <lineage>
        <taxon>Eukaryota</taxon>
        <taxon>Viridiplantae</taxon>
        <taxon>Streptophyta</taxon>
        <taxon>Embryophyta</taxon>
        <taxon>Tracheophyta</taxon>
        <taxon>Spermatophyta</taxon>
        <taxon>Magnoliopsida</taxon>
        <taxon>Liliopsida</taxon>
        <taxon>Poales</taxon>
        <taxon>Poaceae</taxon>
        <taxon>PACMAD clade</taxon>
        <taxon>Chloridoideae</taxon>
        <taxon>Cynodonteae</taxon>
        <taxon>Eleusininae</taxon>
        <taxon>Eleusine</taxon>
    </lineage>
</organism>
<keyword evidence="4" id="KW-1185">Reference proteome</keyword>
<dbReference type="PANTHER" id="PTHR31325">
    <property type="entry name" value="OS01G0798800 PROTEIN-RELATED"/>
    <property type="match status" value="1"/>
</dbReference>
<dbReference type="InterPro" id="IPR025315">
    <property type="entry name" value="DUF4220"/>
</dbReference>
<evidence type="ECO:0000259" key="2">
    <source>
        <dbReference type="Pfam" id="PF13968"/>
    </source>
</evidence>
<sequence>MATWATCGTQLTSSSCSQVVSLTVRPLLDDEQALLLAQNLFHFCRRAIVDDCSFQEDEEDGSPSISQMIFSLEWTSMCKVVEMELSLMYDILYTKAAVIHTWRGYLIRLLSPLATAAAISLFWIFPNQHCRRLGTGTADMVVTYILLAVSFLLDVVWLVRALGSTWAYAFLGARPRIGLHHTLLYMPWVVALVP</sequence>